<sequence length="290" mass="31345">MRLSLLLFPGALAACSPGGNDVRSDDEATGVNVDAIDDANDRPAPRPAAPDSPAPGAVPAVPVDVPSSDPPGVDERAEGAARVVQTYYALLGARNYERAWAMWENPDLSIGAFEESFRNYLDYRARVGAPGRIDAGAGQRSVTVPVEVYGRLRDNRPFRMQGSVVLHRTVADGASDAQRRWRIRASDLQPRPDDVRPTPQPSPGPTRAVEDNRGTARYRCMDGSRVSVAYDPDNRRATVSSAGKRVATLAFQPGASGIRYSGNGYDWRGKGESFTWTQPNLPPLACKAIR</sequence>
<dbReference type="PROSITE" id="PS51257">
    <property type="entry name" value="PROKAR_LIPOPROTEIN"/>
    <property type="match status" value="1"/>
</dbReference>
<dbReference type="InterPro" id="IPR036328">
    <property type="entry name" value="MliC_sf"/>
</dbReference>
<evidence type="ECO:0000313" key="8">
    <source>
        <dbReference type="Proteomes" id="UP001427805"/>
    </source>
</evidence>
<proteinExistence type="predicted"/>
<feature type="region of interest" description="Disordered" evidence="5">
    <location>
        <begin position="36"/>
        <end position="76"/>
    </location>
</feature>
<comment type="caution">
    <text evidence="7">The sequence shown here is derived from an EMBL/GenBank/DDBJ whole genome shotgun (WGS) entry which is preliminary data.</text>
</comment>
<reference evidence="7 8" key="1">
    <citation type="submission" date="2024-05" db="EMBL/GenBank/DDBJ databases">
        <title>Sphingomonas sp. HF-S3 16S ribosomal RNA gene Genome sequencing and assembly.</title>
        <authorList>
            <person name="Lee H."/>
        </authorList>
    </citation>
    <scope>NUCLEOTIDE SEQUENCE [LARGE SCALE GENOMIC DNA]</scope>
    <source>
        <strain evidence="7 8">HF-S3</strain>
    </source>
</reference>
<accession>A0ABV0B1T5</accession>
<keyword evidence="8" id="KW-1185">Reference proteome</keyword>
<evidence type="ECO:0000256" key="5">
    <source>
        <dbReference type="SAM" id="MobiDB-lite"/>
    </source>
</evidence>
<evidence type="ECO:0000256" key="3">
    <source>
        <dbReference type="ARBA" id="ARBA00023139"/>
    </source>
</evidence>
<organism evidence="7 8">
    <name type="scientific">Sphingomonas rustica</name>
    <dbReference type="NCBI Taxonomy" id="3103142"/>
    <lineage>
        <taxon>Bacteria</taxon>
        <taxon>Pseudomonadati</taxon>
        <taxon>Pseudomonadota</taxon>
        <taxon>Alphaproteobacteria</taxon>
        <taxon>Sphingomonadales</taxon>
        <taxon>Sphingomonadaceae</taxon>
        <taxon>Sphingomonas</taxon>
    </lineage>
</organism>
<dbReference type="Proteomes" id="UP001427805">
    <property type="component" value="Unassembled WGS sequence"/>
</dbReference>
<evidence type="ECO:0000256" key="1">
    <source>
        <dbReference type="ARBA" id="ARBA00022729"/>
    </source>
</evidence>
<protein>
    <submittedName>
        <fullName evidence="7">MliC family protein</fullName>
    </submittedName>
</protein>
<feature type="domain" description="C-type lysozyme inhibitor" evidence="6">
    <location>
        <begin position="218"/>
        <end position="279"/>
    </location>
</feature>
<dbReference type="EMBL" id="JBDIZK010000001">
    <property type="protein sequence ID" value="MEN3745564.1"/>
    <property type="molecule type" value="Genomic_DNA"/>
</dbReference>
<feature type="compositionally biased region" description="Low complexity" evidence="5">
    <location>
        <begin position="54"/>
        <end position="71"/>
    </location>
</feature>
<dbReference type="Gene3D" id="2.40.128.200">
    <property type="match status" value="1"/>
</dbReference>
<keyword evidence="4" id="KW-0449">Lipoprotein</keyword>
<name>A0ABV0B1T5_9SPHN</name>
<feature type="region of interest" description="Disordered" evidence="5">
    <location>
        <begin position="177"/>
        <end position="214"/>
    </location>
</feature>
<evidence type="ECO:0000256" key="4">
    <source>
        <dbReference type="ARBA" id="ARBA00023288"/>
    </source>
</evidence>
<keyword evidence="3" id="KW-0564">Palmitate</keyword>
<keyword evidence="1" id="KW-0732">Signal</keyword>
<dbReference type="Pfam" id="PF09864">
    <property type="entry name" value="MliC"/>
    <property type="match status" value="1"/>
</dbReference>
<evidence type="ECO:0000256" key="2">
    <source>
        <dbReference type="ARBA" id="ARBA00023136"/>
    </source>
</evidence>
<evidence type="ECO:0000313" key="7">
    <source>
        <dbReference type="EMBL" id="MEN3745564.1"/>
    </source>
</evidence>
<keyword evidence="2" id="KW-0472">Membrane</keyword>
<evidence type="ECO:0000259" key="6">
    <source>
        <dbReference type="Pfam" id="PF09864"/>
    </source>
</evidence>
<dbReference type="SUPFAM" id="SSF141488">
    <property type="entry name" value="YdhA-like"/>
    <property type="match status" value="1"/>
</dbReference>
<dbReference type="RefSeq" id="WP_346244576.1">
    <property type="nucleotide sequence ID" value="NZ_JBDIZK010000001.1"/>
</dbReference>
<gene>
    <name evidence="7" type="ORF">TPR58_00185</name>
</gene>
<dbReference type="InterPro" id="IPR018660">
    <property type="entry name" value="MliC"/>
</dbReference>